<gene>
    <name evidence="1" type="ORF">FOA43_001128</name>
</gene>
<reference evidence="1" key="1">
    <citation type="submission" date="2020-10" db="EMBL/GenBank/DDBJ databases">
        <authorList>
            <person name="Roach M.J.R."/>
        </authorList>
    </citation>
    <scope>NUCLEOTIDE SEQUENCE</scope>
    <source>
        <strain evidence="1">CBS 1945</strain>
    </source>
</reference>
<dbReference type="SUPFAM" id="SSF56784">
    <property type="entry name" value="HAD-like"/>
    <property type="match status" value="1"/>
</dbReference>
<sequence length="268" mass="30852">MKLRLPSLITIDAYNTLYTPHASIPIQYNEITSKFGVSLPINQLKLKYGQAYKQINSQFSNYGKAAGLSVDQFWYKVLSSLYSDFHNRLDSMQFDAMVNNIITAFKKKEAYKVFDDFVDVAHWAVKEKQIPFCLASNADAGVTHLVIDEFGMRPFLSKNDVYLSYDVEYCKPDPRFFEYIIEDRLKLQGMTKDSASYAQKRAELIQFSWHLGDEYDKDVETTLKMGMGAILVDRDYSSGFLKANETVKQLGEKCYVVNSLTEVRDLFK</sequence>
<dbReference type="KEGG" id="bnn:FOA43_001128"/>
<dbReference type="OrthoDB" id="444127at2759"/>
<dbReference type="AlphaFoldDB" id="A0A875S3C6"/>
<dbReference type="PANTHER" id="PTHR46191">
    <property type="match status" value="1"/>
</dbReference>
<name>A0A875S3C6_EENNA</name>
<dbReference type="InterPro" id="IPR036412">
    <property type="entry name" value="HAD-like_sf"/>
</dbReference>
<evidence type="ECO:0008006" key="3">
    <source>
        <dbReference type="Google" id="ProtNLM"/>
    </source>
</evidence>
<protein>
    <recommendedName>
        <fullName evidence="3">Haloacid dehalogenase-like hydrolase</fullName>
    </recommendedName>
</protein>
<dbReference type="InterPro" id="IPR051828">
    <property type="entry name" value="HAD-like_hydrolase_domain"/>
</dbReference>
<dbReference type="GO" id="GO:0005634">
    <property type="term" value="C:nucleus"/>
    <property type="evidence" value="ECO:0007669"/>
    <property type="project" value="TreeGrafter"/>
</dbReference>
<keyword evidence="2" id="KW-1185">Reference proteome</keyword>
<dbReference type="Proteomes" id="UP000662931">
    <property type="component" value="Chromosome 1"/>
</dbReference>
<evidence type="ECO:0000313" key="2">
    <source>
        <dbReference type="Proteomes" id="UP000662931"/>
    </source>
</evidence>
<dbReference type="Gene3D" id="3.40.50.1000">
    <property type="entry name" value="HAD superfamily/HAD-like"/>
    <property type="match status" value="1"/>
</dbReference>
<dbReference type="InterPro" id="IPR023214">
    <property type="entry name" value="HAD_sf"/>
</dbReference>
<dbReference type="GeneID" id="62194529"/>
<dbReference type="PANTHER" id="PTHR46191:SF2">
    <property type="entry name" value="HALOACID DEHALOGENASE-LIKE HYDROLASE DOMAIN-CONTAINING PROTEIN 3"/>
    <property type="match status" value="1"/>
</dbReference>
<accession>A0A875S3C6</accession>
<organism evidence="1 2">
    <name type="scientific">Eeniella nana</name>
    <name type="common">Yeast</name>
    <name type="synonym">Brettanomyces nanus</name>
    <dbReference type="NCBI Taxonomy" id="13502"/>
    <lineage>
        <taxon>Eukaryota</taxon>
        <taxon>Fungi</taxon>
        <taxon>Dikarya</taxon>
        <taxon>Ascomycota</taxon>
        <taxon>Saccharomycotina</taxon>
        <taxon>Pichiomycetes</taxon>
        <taxon>Pichiales</taxon>
        <taxon>Pichiaceae</taxon>
        <taxon>Brettanomyces</taxon>
    </lineage>
</organism>
<proteinExistence type="predicted"/>
<dbReference type="Gene3D" id="1.10.150.720">
    <property type="entry name" value="Haloacid dehalogenase-like hydrolase"/>
    <property type="match status" value="1"/>
</dbReference>
<dbReference type="RefSeq" id="XP_038777379.1">
    <property type="nucleotide sequence ID" value="XM_038921451.1"/>
</dbReference>
<evidence type="ECO:0000313" key="1">
    <source>
        <dbReference type="EMBL" id="QPG73814.1"/>
    </source>
</evidence>
<dbReference type="EMBL" id="CP064812">
    <property type="protein sequence ID" value="QPG73814.1"/>
    <property type="molecule type" value="Genomic_DNA"/>
</dbReference>
<dbReference type="Pfam" id="PF00702">
    <property type="entry name" value="Hydrolase"/>
    <property type="match status" value="1"/>
</dbReference>
<dbReference type="InterPro" id="IPR044924">
    <property type="entry name" value="HAD-SF_hydro_IA_REG-2-like_cap"/>
</dbReference>